<dbReference type="AlphaFoldDB" id="A0A1G5AYW1"/>
<accession>A0A1G5AYW1</accession>
<organism evidence="8 9">
    <name type="scientific">Desulfoluna spongiiphila</name>
    <dbReference type="NCBI Taxonomy" id="419481"/>
    <lineage>
        <taxon>Bacteria</taxon>
        <taxon>Pseudomonadati</taxon>
        <taxon>Thermodesulfobacteriota</taxon>
        <taxon>Desulfobacteria</taxon>
        <taxon>Desulfobacterales</taxon>
        <taxon>Desulfolunaceae</taxon>
        <taxon>Desulfoluna</taxon>
    </lineage>
</organism>
<evidence type="ECO:0000256" key="4">
    <source>
        <dbReference type="ARBA" id="ARBA00022989"/>
    </source>
</evidence>
<keyword evidence="5" id="KW-0472">Membrane</keyword>
<feature type="domain" description="Band 7" evidence="7">
    <location>
        <begin position="21"/>
        <end position="211"/>
    </location>
</feature>
<dbReference type="SUPFAM" id="SSF117892">
    <property type="entry name" value="Band 7/SPFH domain"/>
    <property type="match status" value="1"/>
</dbReference>
<proteinExistence type="inferred from homology"/>
<dbReference type="OrthoDB" id="9812991at2"/>
<evidence type="ECO:0000256" key="5">
    <source>
        <dbReference type="ARBA" id="ARBA00023136"/>
    </source>
</evidence>
<evidence type="ECO:0000259" key="7">
    <source>
        <dbReference type="SMART" id="SM00244"/>
    </source>
</evidence>
<comment type="function">
    <text evidence="6">HflC and HflK could regulate a protease.</text>
</comment>
<keyword evidence="8" id="KW-0378">Hydrolase</keyword>
<comment type="similarity">
    <text evidence="2 6">Belongs to the band 7/mec-2 family. HflC subfamily.</text>
</comment>
<evidence type="ECO:0000256" key="6">
    <source>
        <dbReference type="PIRNR" id="PIRNR005651"/>
    </source>
</evidence>
<dbReference type="Pfam" id="PF01145">
    <property type="entry name" value="Band_7"/>
    <property type="match status" value="1"/>
</dbReference>
<reference evidence="8 9" key="1">
    <citation type="submission" date="2016-10" db="EMBL/GenBank/DDBJ databases">
        <authorList>
            <person name="de Groot N.N."/>
        </authorList>
    </citation>
    <scope>NUCLEOTIDE SEQUENCE [LARGE SCALE GENOMIC DNA]</scope>
    <source>
        <strain evidence="8 9">AA1</strain>
    </source>
</reference>
<evidence type="ECO:0000256" key="1">
    <source>
        <dbReference type="ARBA" id="ARBA00004167"/>
    </source>
</evidence>
<dbReference type="PANTHER" id="PTHR42911:SF1">
    <property type="entry name" value="MODULATOR OF FTSH PROTEASE HFLC"/>
    <property type="match status" value="1"/>
</dbReference>
<comment type="subcellular location">
    <subcellularLocation>
        <location evidence="1">Membrane</location>
        <topology evidence="1">Single-pass membrane protein</topology>
    </subcellularLocation>
</comment>
<dbReference type="Gene3D" id="3.30.479.30">
    <property type="entry name" value="Band 7 domain"/>
    <property type="match status" value="1"/>
</dbReference>
<keyword evidence="8" id="KW-0645">Protease</keyword>
<dbReference type="RefSeq" id="WP_092207906.1">
    <property type="nucleotide sequence ID" value="NZ_FMUX01000001.1"/>
</dbReference>
<dbReference type="GO" id="GO:0016020">
    <property type="term" value="C:membrane"/>
    <property type="evidence" value="ECO:0007669"/>
    <property type="project" value="UniProtKB-SubCell"/>
</dbReference>
<keyword evidence="4" id="KW-1133">Transmembrane helix</keyword>
<dbReference type="Proteomes" id="UP000198870">
    <property type="component" value="Unassembled WGS sequence"/>
</dbReference>
<protein>
    <recommendedName>
        <fullName evidence="6">Protein HflC</fullName>
    </recommendedName>
</protein>
<name>A0A1G5AYW1_9BACT</name>
<dbReference type="SMART" id="SM00244">
    <property type="entry name" value="PHB"/>
    <property type="match status" value="1"/>
</dbReference>
<dbReference type="InterPro" id="IPR010200">
    <property type="entry name" value="HflC"/>
</dbReference>
<evidence type="ECO:0000256" key="3">
    <source>
        <dbReference type="ARBA" id="ARBA00022692"/>
    </source>
</evidence>
<dbReference type="GO" id="GO:0008233">
    <property type="term" value="F:peptidase activity"/>
    <property type="evidence" value="ECO:0007669"/>
    <property type="project" value="UniProtKB-KW"/>
</dbReference>
<dbReference type="GO" id="GO:0006508">
    <property type="term" value="P:proteolysis"/>
    <property type="evidence" value="ECO:0007669"/>
    <property type="project" value="UniProtKB-KW"/>
</dbReference>
<dbReference type="PIRSF" id="PIRSF005651">
    <property type="entry name" value="HflC"/>
    <property type="match status" value="1"/>
</dbReference>
<evidence type="ECO:0000256" key="2">
    <source>
        <dbReference type="ARBA" id="ARBA00007862"/>
    </source>
</evidence>
<evidence type="ECO:0000313" key="9">
    <source>
        <dbReference type="Proteomes" id="UP000198870"/>
    </source>
</evidence>
<dbReference type="CDD" id="cd03405">
    <property type="entry name" value="SPFH_HflC"/>
    <property type="match status" value="1"/>
</dbReference>
<dbReference type="STRING" id="419481.SAMN05216233_101528"/>
<dbReference type="PANTHER" id="PTHR42911">
    <property type="entry name" value="MODULATOR OF FTSH PROTEASE HFLC"/>
    <property type="match status" value="1"/>
</dbReference>
<dbReference type="NCBIfam" id="TIGR01932">
    <property type="entry name" value="hflC"/>
    <property type="match status" value="1"/>
</dbReference>
<evidence type="ECO:0000313" key="8">
    <source>
        <dbReference type="EMBL" id="SCX83010.1"/>
    </source>
</evidence>
<sequence>MKTTALSTLILVFAAVAVLVMSAYTVDETEQVVITRFGKVIGEPVKDAGLHFKVPMVDQVNPFPKNLQEWDGESGEIPTLNKTYILVDTFARWHVVDPVLFFQTCRDMRGALIRIGDIIDPAVKNAIASYDLIESVRNSDRLVNVDDPIFGVTGDAAKENQTIKAGRTVITRQIMDNAGEKLKSFGIKLVDVKLKRLNYRDDVRSSVYDRMIAERTQIVEKFRSEGRGEAQKIKGEMEKELKKIQSEAYRTAQELKGKADAELTRIYADAYGRDPEFYSFTKSLEVYGTALNKESTLVLSTDSEFLKYLKERR</sequence>
<gene>
    <name evidence="8" type="ORF">SAMN05216233_101528</name>
</gene>
<keyword evidence="3" id="KW-0812">Transmembrane</keyword>
<dbReference type="EMBL" id="FMUX01000001">
    <property type="protein sequence ID" value="SCX83010.1"/>
    <property type="molecule type" value="Genomic_DNA"/>
</dbReference>
<keyword evidence="9" id="KW-1185">Reference proteome</keyword>
<dbReference type="InterPro" id="IPR001107">
    <property type="entry name" value="Band_7"/>
</dbReference>
<dbReference type="InterPro" id="IPR036013">
    <property type="entry name" value="Band_7/SPFH_dom_sf"/>
</dbReference>